<dbReference type="AlphaFoldDB" id="A0A0G2AML9"/>
<accession>A0A0G2AML9</accession>
<evidence type="ECO:0000256" key="5">
    <source>
        <dbReference type="ARBA" id="ARBA00023163"/>
    </source>
</evidence>
<dbReference type="Gene3D" id="1.10.1740.10">
    <property type="match status" value="1"/>
</dbReference>
<evidence type="ECO:0000313" key="9">
    <source>
        <dbReference type="Proteomes" id="UP000033870"/>
    </source>
</evidence>
<sequence length="234" mass="26533">MPLHVSVPDALIRRAREGDLEAFGQIMGAYDRAVRHYIFRFVGNESDAADLAQESFIKLYQALSSYDDQKRFSTWLFTIVKRTVYDWLRRQQREQAGKQARKNAALSAGHDGENLNGPEIERRIDLHNGLNHLPSKYRIVLRLYYWQGLTYDEIAGKLGLPLNTVKTLLRRAKSALSYELDTLPAQFCTCSGCKLSGSRRHSTTMPPQPGQFSLEAGQNCLGIIFEMGSSFQTL</sequence>
<evidence type="ECO:0000256" key="2">
    <source>
        <dbReference type="ARBA" id="ARBA00023015"/>
    </source>
</evidence>
<dbReference type="InterPro" id="IPR007627">
    <property type="entry name" value="RNA_pol_sigma70_r2"/>
</dbReference>
<name>A0A0G2AML9_9BACT</name>
<dbReference type="SUPFAM" id="SSF88659">
    <property type="entry name" value="Sigma3 and sigma4 domains of RNA polymerase sigma factors"/>
    <property type="match status" value="1"/>
</dbReference>
<dbReference type="Pfam" id="PF08281">
    <property type="entry name" value="Sigma70_r4_2"/>
    <property type="match status" value="1"/>
</dbReference>
<comment type="caution">
    <text evidence="8">The sequence shown here is derived from an EMBL/GenBank/DDBJ whole genome shotgun (WGS) entry which is preliminary data.</text>
</comment>
<dbReference type="Pfam" id="PF04542">
    <property type="entry name" value="Sigma70_r2"/>
    <property type="match status" value="1"/>
</dbReference>
<dbReference type="PANTHER" id="PTHR43133">
    <property type="entry name" value="RNA POLYMERASE ECF-TYPE SIGMA FACTO"/>
    <property type="match status" value="1"/>
</dbReference>
<dbReference type="GO" id="GO:0016987">
    <property type="term" value="F:sigma factor activity"/>
    <property type="evidence" value="ECO:0007669"/>
    <property type="project" value="UniProtKB-KW"/>
</dbReference>
<keyword evidence="4" id="KW-0238">DNA-binding</keyword>
<keyword evidence="5" id="KW-0804">Transcription</keyword>
<dbReference type="SUPFAM" id="SSF88946">
    <property type="entry name" value="Sigma2 domain of RNA polymerase sigma factors"/>
    <property type="match status" value="1"/>
</dbReference>
<evidence type="ECO:0000259" key="7">
    <source>
        <dbReference type="Pfam" id="PF08281"/>
    </source>
</evidence>
<dbReference type="PANTHER" id="PTHR43133:SF8">
    <property type="entry name" value="RNA POLYMERASE SIGMA FACTOR HI_1459-RELATED"/>
    <property type="match status" value="1"/>
</dbReference>
<dbReference type="Gene3D" id="1.10.10.10">
    <property type="entry name" value="Winged helix-like DNA-binding domain superfamily/Winged helix DNA-binding domain"/>
    <property type="match status" value="1"/>
</dbReference>
<feature type="domain" description="RNA polymerase sigma factor 70 region 4 type 2" evidence="7">
    <location>
        <begin position="126"/>
        <end position="176"/>
    </location>
</feature>
<dbReference type="InterPro" id="IPR036388">
    <property type="entry name" value="WH-like_DNA-bd_sf"/>
</dbReference>
<dbReference type="InterPro" id="IPR039425">
    <property type="entry name" value="RNA_pol_sigma-70-like"/>
</dbReference>
<keyword evidence="3" id="KW-0731">Sigma factor</keyword>
<evidence type="ECO:0000259" key="6">
    <source>
        <dbReference type="Pfam" id="PF04542"/>
    </source>
</evidence>
<dbReference type="EMBL" id="LCRX01000006">
    <property type="protein sequence ID" value="KKW42562.1"/>
    <property type="molecule type" value="Genomic_DNA"/>
</dbReference>
<dbReference type="CDD" id="cd06171">
    <property type="entry name" value="Sigma70_r4"/>
    <property type="match status" value="1"/>
</dbReference>
<feature type="domain" description="RNA polymerase sigma-70 region 2" evidence="6">
    <location>
        <begin position="29"/>
        <end position="93"/>
    </location>
</feature>
<evidence type="ECO:0000256" key="3">
    <source>
        <dbReference type="ARBA" id="ARBA00023082"/>
    </source>
</evidence>
<evidence type="ECO:0000313" key="8">
    <source>
        <dbReference type="EMBL" id="KKW42562.1"/>
    </source>
</evidence>
<dbReference type="InterPro" id="IPR013249">
    <property type="entry name" value="RNA_pol_sigma70_r4_t2"/>
</dbReference>
<reference evidence="8 9" key="1">
    <citation type="journal article" date="2015" name="Nature">
        <title>rRNA introns, odd ribosomes, and small enigmatic genomes across a large radiation of phyla.</title>
        <authorList>
            <person name="Brown C.T."/>
            <person name="Hug L.A."/>
            <person name="Thomas B.C."/>
            <person name="Sharon I."/>
            <person name="Castelle C.J."/>
            <person name="Singh A."/>
            <person name="Wilkins M.J."/>
            <person name="Williams K.H."/>
            <person name="Banfield J.F."/>
        </authorList>
    </citation>
    <scope>NUCLEOTIDE SEQUENCE [LARGE SCALE GENOMIC DNA]</scope>
</reference>
<protein>
    <submittedName>
        <fullName evidence="8">RNA polymerase, sigma-24 subunit, ECF subfamily</fullName>
    </submittedName>
</protein>
<gene>
    <name evidence="8" type="ORF">UY92_C0006G0123</name>
</gene>
<keyword evidence="2" id="KW-0805">Transcription regulation</keyword>
<dbReference type="InterPro" id="IPR013325">
    <property type="entry name" value="RNA_pol_sigma_r2"/>
</dbReference>
<dbReference type="GO" id="GO:0003677">
    <property type="term" value="F:DNA binding"/>
    <property type="evidence" value="ECO:0007669"/>
    <property type="project" value="UniProtKB-KW"/>
</dbReference>
<dbReference type="STRING" id="1619044.UY92_C0006G0123"/>
<dbReference type="GO" id="GO:0006352">
    <property type="term" value="P:DNA-templated transcription initiation"/>
    <property type="evidence" value="ECO:0007669"/>
    <property type="project" value="InterPro"/>
</dbReference>
<evidence type="ECO:0000256" key="4">
    <source>
        <dbReference type="ARBA" id="ARBA00023125"/>
    </source>
</evidence>
<evidence type="ECO:0000256" key="1">
    <source>
        <dbReference type="ARBA" id="ARBA00010641"/>
    </source>
</evidence>
<dbReference type="InterPro" id="IPR013324">
    <property type="entry name" value="RNA_pol_sigma_r3/r4-like"/>
</dbReference>
<proteinExistence type="inferred from homology"/>
<dbReference type="Proteomes" id="UP000033870">
    <property type="component" value="Unassembled WGS sequence"/>
</dbReference>
<dbReference type="InterPro" id="IPR014284">
    <property type="entry name" value="RNA_pol_sigma-70_dom"/>
</dbReference>
<organism evidence="8 9">
    <name type="scientific">Candidatus Magasanikbacteria bacterium GW2011_GWA2_56_11</name>
    <dbReference type="NCBI Taxonomy" id="1619044"/>
    <lineage>
        <taxon>Bacteria</taxon>
        <taxon>Candidatus Magasanikiibacteriota</taxon>
    </lineage>
</organism>
<dbReference type="NCBIfam" id="TIGR02937">
    <property type="entry name" value="sigma70-ECF"/>
    <property type="match status" value="1"/>
</dbReference>
<comment type="similarity">
    <text evidence="1">Belongs to the sigma-70 factor family. ECF subfamily.</text>
</comment>